<evidence type="ECO:0000313" key="3">
    <source>
        <dbReference type="Proteomes" id="UP000319825"/>
    </source>
</evidence>
<dbReference type="InterPro" id="IPR050471">
    <property type="entry name" value="AB_hydrolase"/>
</dbReference>
<dbReference type="EMBL" id="VLKE01000001">
    <property type="protein sequence ID" value="TWH67507.1"/>
    <property type="molecule type" value="Genomic_DNA"/>
</dbReference>
<evidence type="ECO:0000259" key="1">
    <source>
        <dbReference type="Pfam" id="PF00561"/>
    </source>
</evidence>
<reference evidence="2 3" key="1">
    <citation type="submission" date="2019-07" db="EMBL/GenBank/DDBJ databases">
        <title>R&amp;d 2014.</title>
        <authorList>
            <person name="Klenk H.-P."/>
        </authorList>
    </citation>
    <scope>NUCLEOTIDE SEQUENCE [LARGE SCALE GENOMIC DNA]</scope>
    <source>
        <strain evidence="2 3">DSM 43868</strain>
    </source>
</reference>
<sequence>MPRGRSRFGHQCTYVSSVIRSVLCRSIDGRMSSMEFTVDVQHPYRLWARAVGPVDAPPLLLVMGANASGLTWPTALVDRLAARHRVIVYDHRDAGRSTWAFDEHPYDVKDLAEDAVAVLDAAGVARAHVVGMSLGGILVQLLALDHPDRLLTATAFCTAALGTAWGDGSALPDPDPRLLELWTCLADERDREAELDFRVEHWRILNGDVLPFDAAYFRAMEEACMDHAGTHRNPAAHARAGLDGLERGAELAGIRVPFLVVEAPEDPINPPPHAPHLAGLIPSSRLVTIPGMGHALTAEVLEPLAGAVLEHTAGGGASAGRR</sequence>
<dbReference type="Pfam" id="PF00561">
    <property type="entry name" value="Abhydrolase_1"/>
    <property type="match status" value="1"/>
</dbReference>
<comment type="caution">
    <text evidence="2">The sequence shown here is derived from an EMBL/GenBank/DDBJ whole genome shotgun (WGS) entry which is preliminary data.</text>
</comment>
<organism evidence="2 3">
    <name type="scientific">Micromonospora olivasterospora</name>
    <dbReference type="NCBI Taxonomy" id="1880"/>
    <lineage>
        <taxon>Bacteria</taxon>
        <taxon>Bacillati</taxon>
        <taxon>Actinomycetota</taxon>
        <taxon>Actinomycetes</taxon>
        <taxon>Micromonosporales</taxon>
        <taxon>Micromonosporaceae</taxon>
        <taxon>Micromonospora</taxon>
    </lineage>
</organism>
<dbReference type="Proteomes" id="UP000319825">
    <property type="component" value="Unassembled WGS sequence"/>
</dbReference>
<dbReference type="Gene3D" id="3.40.50.1820">
    <property type="entry name" value="alpha/beta hydrolase"/>
    <property type="match status" value="1"/>
</dbReference>
<name>A0A562I913_MICOL</name>
<dbReference type="SUPFAM" id="SSF53474">
    <property type="entry name" value="alpha/beta-Hydrolases"/>
    <property type="match status" value="1"/>
</dbReference>
<dbReference type="GO" id="GO:0004806">
    <property type="term" value="F:triacylglycerol lipase activity"/>
    <property type="evidence" value="ECO:0007669"/>
    <property type="project" value="TreeGrafter"/>
</dbReference>
<dbReference type="AlphaFoldDB" id="A0A562I913"/>
<keyword evidence="3" id="KW-1185">Reference proteome</keyword>
<dbReference type="InterPro" id="IPR000073">
    <property type="entry name" value="AB_hydrolase_1"/>
</dbReference>
<dbReference type="InterPro" id="IPR029058">
    <property type="entry name" value="AB_hydrolase_fold"/>
</dbReference>
<dbReference type="GO" id="GO:0046503">
    <property type="term" value="P:glycerolipid catabolic process"/>
    <property type="evidence" value="ECO:0007669"/>
    <property type="project" value="TreeGrafter"/>
</dbReference>
<proteinExistence type="predicted"/>
<dbReference type="PANTHER" id="PTHR43433:SF5">
    <property type="entry name" value="AB HYDROLASE-1 DOMAIN-CONTAINING PROTEIN"/>
    <property type="match status" value="1"/>
</dbReference>
<protein>
    <submittedName>
        <fullName evidence="2">Pimeloyl-ACP methyl ester carboxylesterase</fullName>
    </submittedName>
</protein>
<accession>A0A562I913</accession>
<evidence type="ECO:0000313" key="2">
    <source>
        <dbReference type="EMBL" id="TWH67507.1"/>
    </source>
</evidence>
<dbReference type="PANTHER" id="PTHR43433">
    <property type="entry name" value="HYDROLASE, ALPHA/BETA FOLD FAMILY PROTEIN"/>
    <property type="match status" value="1"/>
</dbReference>
<feature type="domain" description="AB hydrolase-1" evidence="1">
    <location>
        <begin position="57"/>
        <end position="164"/>
    </location>
</feature>
<gene>
    <name evidence="2" type="ORF">JD77_02484</name>
</gene>